<name>A0A5E4RPY9_9BURK</name>
<dbReference type="AlphaFoldDB" id="A0A5E4RPY9"/>
<dbReference type="InterPro" id="IPR053167">
    <property type="entry name" value="Spore_coat_component"/>
</dbReference>
<feature type="domain" description="Spore coat protein U/FanG" evidence="2">
    <location>
        <begin position="187"/>
        <end position="316"/>
    </location>
</feature>
<proteinExistence type="predicted"/>
<reference evidence="3 4" key="1">
    <citation type="submission" date="2019-08" db="EMBL/GenBank/DDBJ databases">
        <authorList>
            <person name="Peeters C."/>
        </authorList>
    </citation>
    <scope>NUCLEOTIDE SEQUENCE [LARGE SCALE GENOMIC DNA]</scope>
    <source>
        <strain evidence="3 4">LMG 31011</strain>
    </source>
</reference>
<feature type="domain" description="Spore coat protein U/FanG" evidence="2">
    <location>
        <begin position="24"/>
        <end position="159"/>
    </location>
</feature>
<dbReference type="PANTHER" id="PTHR37089:SF1">
    <property type="entry name" value="MEMBRANE PROTEIN"/>
    <property type="match status" value="1"/>
</dbReference>
<keyword evidence="1" id="KW-0732">Signal</keyword>
<dbReference type="PANTHER" id="PTHR37089">
    <property type="entry name" value="PROTEIN U-RELATED"/>
    <property type="match status" value="1"/>
</dbReference>
<accession>A0A5E4RPY9</accession>
<evidence type="ECO:0000313" key="4">
    <source>
        <dbReference type="Proteomes" id="UP000366819"/>
    </source>
</evidence>
<dbReference type="Pfam" id="PF05229">
    <property type="entry name" value="SCPU"/>
    <property type="match status" value="2"/>
</dbReference>
<gene>
    <name evidence="3" type="ORF">PAQ31011_00252</name>
</gene>
<organism evidence="3 4">
    <name type="scientific">Pandoraea aquatica</name>
    <dbReference type="NCBI Taxonomy" id="2508290"/>
    <lineage>
        <taxon>Bacteria</taxon>
        <taxon>Pseudomonadati</taxon>
        <taxon>Pseudomonadota</taxon>
        <taxon>Betaproteobacteria</taxon>
        <taxon>Burkholderiales</taxon>
        <taxon>Burkholderiaceae</taxon>
        <taxon>Pandoraea</taxon>
    </lineage>
</organism>
<dbReference type="OrthoDB" id="8901110at2"/>
<dbReference type="RefSeq" id="WP_150574122.1">
    <property type="nucleotide sequence ID" value="NZ_CABPSN010000001.1"/>
</dbReference>
<dbReference type="SMART" id="SM00972">
    <property type="entry name" value="SCPU"/>
    <property type="match status" value="2"/>
</dbReference>
<dbReference type="InterPro" id="IPR007893">
    <property type="entry name" value="Spore_coat_U/FanG"/>
</dbReference>
<keyword evidence="4" id="KW-1185">Reference proteome</keyword>
<sequence length="320" mass="33806">MKRIFRLVRYFAVLGLAGLLAPSLALAQCKVDTPTPLVLGTVTSLLVNLQQQATSSPKAGVSCKSMAVGIGSADVINGTVTTTNSGKLLGPTGDTVSYTMFSDKDFTRQLTIGQRYNWADSGILTWPGWDGGAASMSLYLRTVTGSNVTAGTYTDTVSILWEWELCNGAAILRRCLGDVVAGSTRVSIPVTLVVTNDCTMTVPDVSFGAAPAVSGFAPVSGSLSMNCTKGMLYTVGMSPGVQAATNGRRQMTNAGKWLQYDIYDASTGTIWGQTSNRVSSNGAADGVSVKQFPYVAKIYKDQLTPPPGTYLDTVIVDVRY</sequence>
<evidence type="ECO:0000313" key="3">
    <source>
        <dbReference type="EMBL" id="VVD64129.1"/>
    </source>
</evidence>
<feature type="signal peptide" evidence="1">
    <location>
        <begin position="1"/>
        <end position="27"/>
    </location>
</feature>
<dbReference type="Proteomes" id="UP000366819">
    <property type="component" value="Unassembled WGS sequence"/>
</dbReference>
<dbReference type="EMBL" id="CABPSN010000001">
    <property type="protein sequence ID" value="VVD64129.1"/>
    <property type="molecule type" value="Genomic_DNA"/>
</dbReference>
<evidence type="ECO:0000256" key="1">
    <source>
        <dbReference type="SAM" id="SignalP"/>
    </source>
</evidence>
<feature type="chain" id="PRO_5023038843" evidence="1">
    <location>
        <begin position="28"/>
        <end position="320"/>
    </location>
</feature>
<evidence type="ECO:0000259" key="2">
    <source>
        <dbReference type="Pfam" id="PF05229"/>
    </source>
</evidence>
<protein>
    <submittedName>
        <fullName evidence="3">Secreted pili protein involved in motility and biofilm formation</fullName>
    </submittedName>
</protein>